<dbReference type="KEGG" id="ptv:AA957_27115"/>
<protein>
    <submittedName>
        <fullName evidence="1">Uncharacterized protein</fullName>
    </submittedName>
</protein>
<dbReference type="EMBL" id="CP011507">
    <property type="protein sequence ID" value="AKS09628.1"/>
    <property type="molecule type" value="Genomic_DNA"/>
</dbReference>
<name>A0A0H5AHF8_9PSED</name>
<dbReference type="RefSeq" id="WP_049712914.1">
    <property type="nucleotide sequence ID" value="NZ_CP011507.1"/>
</dbReference>
<proteinExistence type="predicted"/>
<sequence length="129" mass="14691">MKKLDITIIKNAQRETAKLEFDRATSTLSIAFADGTQKTYSDIDIYVCFGLLRRDFNEVTFLCKGSKVNVYPSAMASQMSSGLVAYEVTMGEPDAKLVRIFDYEENNLTNDINEQIVYRNKWAESLQSH</sequence>
<accession>A0A0H5AHF8</accession>
<reference evidence="2" key="2">
    <citation type="submission" date="2015-05" db="EMBL/GenBank/DDBJ databases">
        <authorList>
            <person name="Swarnkar M.K."/>
            <person name="Vyas P."/>
            <person name="Rahi P."/>
            <person name="Thakur R."/>
            <person name="Thakur N."/>
            <person name="Singh A.K."/>
            <person name="Gulati A."/>
        </authorList>
    </citation>
    <scope>NUCLEOTIDE SEQUENCE [LARGE SCALE GENOMIC DNA]</scope>
    <source>
        <strain evidence="2">745</strain>
    </source>
</reference>
<reference evidence="1 2" key="1">
    <citation type="journal article" date="2015" name="Genome Announc.">
        <title>Complete Genome Sequence of the Rhizobacterium Pseudomonas trivialis Strain IHBB745 with Multiple Plant Growth-Promoting Activities and Tolerance to Desiccation and Alkalinity.</title>
        <authorList>
            <person name="Gulati A."/>
            <person name="Swarnkar M.K."/>
            <person name="Vyas P."/>
            <person name="Rahi P."/>
            <person name="Thakur R."/>
            <person name="Thakur N."/>
            <person name="Singh A.K."/>
        </authorList>
    </citation>
    <scope>NUCLEOTIDE SEQUENCE [LARGE SCALE GENOMIC DNA]</scope>
    <source>
        <strain evidence="2">745</strain>
    </source>
</reference>
<gene>
    <name evidence="1" type="ORF">AA957_27115</name>
</gene>
<dbReference type="Proteomes" id="UP000036608">
    <property type="component" value="Chromosome"/>
</dbReference>
<dbReference type="AlphaFoldDB" id="A0A0H5AHF8"/>
<dbReference type="PATRIC" id="fig|200450.3.peg.5571"/>
<evidence type="ECO:0000313" key="2">
    <source>
        <dbReference type="Proteomes" id="UP000036608"/>
    </source>
</evidence>
<organism evidence="1 2">
    <name type="scientific">Pseudomonas trivialis</name>
    <dbReference type="NCBI Taxonomy" id="200450"/>
    <lineage>
        <taxon>Bacteria</taxon>
        <taxon>Pseudomonadati</taxon>
        <taxon>Pseudomonadota</taxon>
        <taxon>Gammaproteobacteria</taxon>
        <taxon>Pseudomonadales</taxon>
        <taxon>Pseudomonadaceae</taxon>
        <taxon>Pseudomonas</taxon>
    </lineage>
</organism>
<evidence type="ECO:0000313" key="1">
    <source>
        <dbReference type="EMBL" id="AKS09628.1"/>
    </source>
</evidence>
<dbReference type="OrthoDB" id="775526at2"/>